<organism evidence="2 3">
    <name type="scientific">Geodermatophilus poikilotrophus</name>
    <dbReference type="NCBI Taxonomy" id="1333667"/>
    <lineage>
        <taxon>Bacteria</taxon>
        <taxon>Bacillati</taxon>
        <taxon>Actinomycetota</taxon>
        <taxon>Actinomycetes</taxon>
        <taxon>Geodermatophilales</taxon>
        <taxon>Geodermatophilaceae</taxon>
        <taxon>Geodermatophilus</taxon>
    </lineage>
</organism>
<evidence type="ECO:0000313" key="2">
    <source>
        <dbReference type="EMBL" id="SES75490.1"/>
    </source>
</evidence>
<dbReference type="Pfam" id="PF01476">
    <property type="entry name" value="LysM"/>
    <property type="match status" value="1"/>
</dbReference>
<evidence type="ECO:0000313" key="3">
    <source>
        <dbReference type="Proteomes" id="UP000198507"/>
    </source>
</evidence>
<dbReference type="PANTHER" id="PTHR33734">
    <property type="entry name" value="LYSM DOMAIN-CONTAINING GPI-ANCHORED PROTEIN 2"/>
    <property type="match status" value="1"/>
</dbReference>
<accession>A0A1H9Z3B1</accession>
<dbReference type="CDD" id="cd00118">
    <property type="entry name" value="LysM"/>
    <property type="match status" value="1"/>
</dbReference>
<name>A0A1H9Z3B1_9ACTN</name>
<dbReference type="InterPro" id="IPR018392">
    <property type="entry name" value="LysM"/>
</dbReference>
<dbReference type="RefSeq" id="WP_217638014.1">
    <property type="nucleotide sequence ID" value="NZ_FOIE01000001.1"/>
</dbReference>
<dbReference type="InterPro" id="IPR036779">
    <property type="entry name" value="LysM_dom_sf"/>
</dbReference>
<keyword evidence="3" id="KW-1185">Reference proteome</keyword>
<dbReference type="EMBL" id="FOIE01000001">
    <property type="protein sequence ID" value="SES75490.1"/>
    <property type="molecule type" value="Genomic_DNA"/>
</dbReference>
<dbReference type="InterPro" id="IPR018911">
    <property type="entry name" value="Gmad2_Ig-like_dom"/>
</dbReference>
<sequence length="159" mass="17144">MDPYGIQLRQPLPKDLIGSSVAIAAIGTAFEASYGWRLLSNGHELAGGFFQAGSMGLLESFVHHAEVHTDHIGPADFQLFGDDPSGERPPGLDTQTVPVLVIAGMRGYRVHQVVRGDTLHAIARQYGTDVRRLTVANELPDPDRILVGQVLRVPQDLGG</sequence>
<dbReference type="SMART" id="SM00257">
    <property type="entry name" value="LysM"/>
    <property type="match status" value="1"/>
</dbReference>
<feature type="domain" description="LysM" evidence="1">
    <location>
        <begin position="109"/>
        <end position="153"/>
    </location>
</feature>
<dbReference type="AlphaFoldDB" id="A0A1H9Z3B1"/>
<reference evidence="3" key="1">
    <citation type="submission" date="2016-10" db="EMBL/GenBank/DDBJ databases">
        <authorList>
            <person name="Varghese N."/>
            <person name="Submissions S."/>
        </authorList>
    </citation>
    <scope>NUCLEOTIDE SEQUENCE [LARGE SCALE GENOMIC DNA]</scope>
    <source>
        <strain evidence="3">DSM 44209</strain>
    </source>
</reference>
<dbReference type="PANTHER" id="PTHR33734:SF22">
    <property type="entry name" value="MEMBRANE-BOUND LYTIC MUREIN TRANSGLYCOSYLASE D"/>
    <property type="match status" value="1"/>
</dbReference>
<dbReference type="Proteomes" id="UP000198507">
    <property type="component" value="Unassembled WGS sequence"/>
</dbReference>
<dbReference type="SUPFAM" id="SSF54106">
    <property type="entry name" value="LysM domain"/>
    <property type="match status" value="1"/>
</dbReference>
<evidence type="ECO:0000259" key="1">
    <source>
        <dbReference type="PROSITE" id="PS51782"/>
    </source>
</evidence>
<dbReference type="Pfam" id="PF10648">
    <property type="entry name" value="Gmad2"/>
    <property type="match status" value="1"/>
</dbReference>
<gene>
    <name evidence="2" type="ORF">SAMN04488546_0385</name>
</gene>
<protein>
    <submittedName>
        <fullName evidence="2">LysM domain-containing protein</fullName>
    </submittedName>
</protein>
<dbReference type="PROSITE" id="PS51782">
    <property type="entry name" value="LYSM"/>
    <property type="match status" value="1"/>
</dbReference>
<proteinExistence type="predicted"/>
<dbReference type="Gene3D" id="3.10.350.10">
    <property type="entry name" value="LysM domain"/>
    <property type="match status" value="1"/>
</dbReference>